<proteinExistence type="inferred from homology"/>
<gene>
    <name evidence="10" type="ORF">PPL_09577</name>
</gene>
<organism evidence="10 11">
    <name type="scientific">Heterostelium pallidum (strain ATCC 26659 / Pp 5 / PN500)</name>
    <name type="common">Cellular slime mold</name>
    <name type="synonym">Polysphondylium pallidum</name>
    <dbReference type="NCBI Taxonomy" id="670386"/>
    <lineage>
        <taxon>Eukaryota</taxon>
        <taxon>Amoebozoa</taxon>
        <taxon>Evosea</taxon>
        <taxon>Eumycetozoa</taxon>
        <taxon>Dictyostelia</taxon>
        <taxon>Acytosteliales</taxon>
        <taxon>Acytosteliaceae</taxon>
        <taxon>Heterostelium</taxon>
    </lineage>
</organism>
<keyword evidence="11" id="KW-1185">Reference proteome</keyword>
<dbReference type="GO" id="GO:0006850">
    <property type="term" value="P:pyruvate import into mitochondria"/>
    <property type="evidence" value="ECO:0007669"/>
    <property type="project" value="InterPro"/>
</dbReference>
<keyword evidence="5 9" id="KW-0999">Mitochondrion inner membrane</keyword>
<dbReference type="STRING" id="670386.D3BNQ6"/>
<evidence type="ECO:0000256" key="6">
    <source>
        <dbReference type="ARBA" id="ARBA00022989"/>
    </source>
</evidence>
<keyword evidence="3 9" id="KW-0813">Transport</keyword>
<dbReference type="OMA" id="MKWSLSI"/>
<dbReference type="RefSeq" id="XP_020428957.1">
    <property type="nucleotide sequence ID" value="XM_020580370.1"/>
</dbReference>
<evidence type="ECO:0000256" key="5">
    <source>
        <dbReference type="ARBA" id="ARBA00022792"/>
    </source>
</evidence>
<sequence length="109" mass="12409">MKWSLSIVPITQIISGTKPPEKIDLTQSMSLCATGTIWTYYSTLIQPQNSGTRALAACNFAMACCHGYNTYRRLNYEKQQAQPAPIEFGGLHFKLCYMNYEYLKHQFAT</sequence>
<dbReference type="EMBL" id="ADBJ01000044">
    <property type="protein sequence ID" value="EFA76825.1"/>
    <property type="molecule type" value="Genomic_DNA"/>
</dbReference>
<comment type="similarity">
    <text evidence="2 9">Belongs to the mitochondrial pyruvate carrier (MPC) (TC 2.A.105) family.</text>
</comment>
<evidence type="ECO:0000256" key="7">
    <source>
        <dbReference type="ARBA" id="ARBA00023128"/>
    </source>
</evidence>
<dbReference type="GeneID" id="31365052"/>
<protein>
    <recommendedName>
        <fullName evidence="9">Mitochondrial pyruvate carrier</fullName>
    </recommendedName>
</protein>
<comment type="function">
    <text evidence="9">Mediates the uptake of pyruvate into mitochondria.</text>
</comment>
<keyword evidence="8" id="KW-0472">Membrane</keyword>
<evidence type="ECO:0000256" key="4">
    <source>
        <dbReference type="ARBA" id="ARBA00022692"/>
    </source>
</evidence>
<name>D3BNQ6_HETP5</name>
<dbReference type="AlphaFoldDB" id="D3BNQ6"/>
<dbReference type="Pfam" id="PF03650">
    <property type="entry name" value="MPC"/>
    <property type="match status" value="1"/>
</dbReference>
<dbReference type="InParanoid" id="D3BNQ6"/>
<evidence type="ECO:0000256" key="8">
    <source>
        <dbReference type="ARBA" id="ARBA00023136"/>
    </source>
</evidence>
<comment type="subcellular location">
    <subcellularLocation>
        <location evidence="1 9">Mitochondrion inner membrane</location>
        <topology evidence="1 9">Multi-pass membrane protein</topology>
    </subcellularLocation>
</comment>
<keyword evidence="6" id="KW-1133">Transmembrane helix</keyword>
<evidence type="ECO:0000313" key="10">
    <source>
        <dbReference type="EMBL" id="EFA76825.1"/>
    </source>
</evidence>
<reference evidence="10 11" key="1">
    <citation type="journal article" date="2011" name="Genome Res.">
        <title>Phylogeny-wide analysis of social amoeba genomes highlights ancient origins for complex intercellular communication.</title>
        <authorList>
            <person name="Heidel A.J."/>
            <person name="Lawal H.M."/>
            <person name="Felder M."/>
            <person name="Schilde C."/>
            <person name="Helps N.R."/>
            <person name="Tunggal B."/>
            <person name="Rivero F."/>
            <person name="John U."/>
            <person name="Schleicher M."/>
            <person name="Eichinger L."/>
            <person name="Platzer M."/>
            <person name="Noegel A.A."/>
            <person name="Schaap P."/>
            <person name="Gloeckner G."/>
        </authorList>
    </citation>
    <scope>NUCLEOTIDE SEQUENCE [LARGE SCALE GENOMIC DNA]</scope>
    <source>
        <strain evidence="11">ATCC 26659 / Pp 5 / PN500</strain>
    </source>
</reference>
<dbReference type="Proteomes" id="UP000001396">
    <property type="component" value="Unassembled WGS sequence"/>
</dbReference>
<dbReference type="InterPro" id="IPR005336">
    <property type="entry name" value="MPC"/>
</dbReference>
<accession>D3BNQ6</accession>
<evidence type="ECO:0000256" key="1">
    <source>
        <dbReference type="ARBA" id="ARBA00004448"/>
    </source>
</evidence>
<evidence type="ECO:0000256" key="3">
    <source>
        <dbReference type="ARBA" id="ARBA00022448"/>
    </source>
</evidence>
<dbReference type="GO" id="GO:0005743">
    <property type="term" value="C:mitochondrial inner membrane"/>
    <property type="evidence" value="ECO:0007669"/>
    <property type="project" value="UniProtKB-SubCell"/>
</dbReference>
<keyword evidence="4" id="KW-0812">Transmembrane</keyword>
<keyword evidence="7 9" id="KW-0496">Mitochondrion</keyword>
<comment type="caution">
    <text evidence="10">The sequence shown here is derived from an EMBL/GenBank/DDBJ whole genome shotgun (WGS) entry which is preliminary data.</text>
</comment>
<evidence type="ECO:0000313" key="11">
    <source>
        <dbReference type="Proteomes" id="UP000001396"/>
    </source>
</evidence>
<evidence type="ECO:0000256" key="9">
    <source>
        <dbReference type="RuleBase" id="RU363100"/>
    </source>
</evidence>
<evidence type="ECO:0000256" key="2">
    <source>
        <dbReference type="ARBA" id="ARBA00006416"/>
    </source>
</evidence>